<comment type="caution">
    <text evidence="1">The sequence shown here is derived from an EMBL/GenBank/DDBJ whole genome shotgun (WGS) entry which is preliminary data.</text>
</comment>
<organism evidence="1 2">
    <name type="scientific">Roridomyces roridus</name>
    <dbReference type="NCBI Taxonomy" id="1738132"/>
    <lineage>
        <taxon>Eukaryota</taxon>
        <taxon>Fungi</taxon>
        <taxon>Dikarya</taxon>
        <taxon>Basidiomycota</taxon>
        <taxon>Agaricomycotina</taxon>
        <taxon>Agaricomycetes</taxon>
        <taxon>Agaricomycetidae</taxon>
        <taxon>Agaricales</taxon>
        <taxon>Marasmiineae</taxon>
        <taxon>Mycenaceae</taxon>
        <taxon>Roridomyces</taxon>
    </lineage>
</organism>
<proteinExistence type="predicted"/>
<dbReference type="Proteomes" id="UP001221142">
    <property type="component" value="Unassembled WGS sequence"/>
</dbReference>
<evidence type="ECO:0000313" key="2">
    <source>
        <dbReference type="Proteomes" id="UP001221142"/>
    </source>
</evidence>
<gene>
    <name evidence="1" type="ORF">FB45DRAFT_899576</name>
</gene>
<accession>A0AAD7C744</accession>
<dbReference type="EMBL" id="JARKIF010000004">
    <property type="protein sequence ID" value="KAJ7641170.1"/>
    <property type="molecule type" value="Genomic_DNA"/>
</dbReference>
<reference evidence="1" key="1">
    <citation type="submission" date="2023-03" db="EMBL/GenBank/DDBJ databases">
        <title>Massive genome expansion in bonnet fungi (Mycena s.s.) driven by repeated elements and novel gene families across ecological guilds.</title>
        <authorList>
            <consortium name="Lawrence Berkeley National Laboratory"/>
            <person name="Harder C.B."/>
            <person name="Miyauchi S."/>
            <person name="Viragh M."/>
            <person name="Kuo A."/>
            <person name="Thoen E."/>
            <person name="Andreopoulos B."/>
            <person name="Lu D."/>
            <person name="Skrede I."/>
            <person name="Drula E."/>
            <person name="Henrissat B."/>
            <person name="Morin E."/>
            <person name="Kohler A."/>
            <person name="Barry K."/>
            <person name="LaButti K."/>
            <person name="Morin E."/>
            <person name="Salamov A."/>
            <person name="Lipzen A."/>
            <person name="Mereny Z."/>
            <person name="Hegedus B."/>
            <person name="Baldrian P."/>
            <person name="Stursova M."/>
            <person name="Weitz H."/>
            <person name="Taylor A."/>
            <person name="Grigoriev I.V."/>
            <person name="Nagy L.G."/>
            <person name="Martin F."/>
            <person name="Kauserud H."/>
        </authorList>
    </citation>
    <scope>NUCLEOTIDE SEQUENCE</scope>
    <source>
        <strain evidence="1">9284</strain>
    </source>
</reference>
<dbReference type="AlphaFoldDB" id="A0AAD7C744"/>
<name>A0AAD7C744_9AGAR</name>
<evidence type="ECO:0000313" key="1">
    <source>
        <dbReference type="EMBL" id="KAJ7641170.1"/>
    </source>
</evidence>
<keyword evidence="2" id="KW-1185">Reference proteome</keyword>
<sequence>MAIGCPSLNSHILHLKRCIAANYYLPLLQDAVNLVRLHLIDCDTDVPPQISIKLARLETLVGVNSYSWEGDASQIFDTFTLPALHTLHISGELLGTDPISSLNLLVARSGCKLQAVLVTGNRSFWQGSFRAAFPSIPNISFDAQYNWYSEERRGTRDAF</sequence>
<protein>
    <submittedName>
        <fullName evidence="1">Uncharacterized protein</fullName>
    </submittedName>
</protein>
<dbReference type="SUPFAM" id="SSF52047">
    <property type="entry name" value="RNI-like"/>
    <property type="match status" value="1"/>
</dbReference>